<accession>A0A383A238</accession>
<dbReference type="Gene3D" id="1.20.1550.10">
    <property type="entry name" value="DsbB-like"/>
    <property type="match status" value="1"/>
</dbReference>
<evidence type="ECO:0000256" key="5">
    <source>
        <dbReference type="SAM" id="Phobius"/>
    </source>
</evidence>
<evidence type="ECO:0000256" key="1">
    <source>
        <dbReference type="ARBA" id="ARBA00004141"/>
    </source>
</evidence>
<dbReference type="SUPFAM" id="SSF158442">
    <property type="entry name" value="DsbB-like"/>
    <property type="match status" value="1"/>
</dbReference>
<sequence>MMRIFNNWLIILFFLSTIAITSALVAEFFFDLAPCKMCLKQRHPYYAIIFLVILFYIFRQTKNIWLYIFSQIALLYGFFYAFWHVGIEQKILPGPTSCSGTLSQTNSIQNLKQQITNQAIVNCSEITWTIFGLSAATLNTLLLLFLLIFNSIFIIQYFYGTKKN</sequence>
<dbReference type="Pfam" id="PF02600">
    <property type="entry name" value="DsbB"/>
    <property type="match status" value="1"/>
</dbReference>
<dbReference type="GO" id="GO:0016020">
    <property type="term" value="C:membrane"/>
    <property type="evidence" value="ECO:0007669"/>
    <property type="project" value="UniProtKB-SubCell"/>
</dbReference>
<feature type="transmembrane region" description="Helical" evidence="5">
    <location>
        <begin position="141"/>
        <end position="159"/>
    </location>
</feature>
<evidence type="ECO:0000256" key="3">
    <source>
        <dbReference type="ARBA" id="ARBA00022989"/>
    </source>
</evidence>
<gene>
    <name evidence="6" type="ORF">METZ01_LOCUS454119</name>
</gene>
<dbReference type="AlphaFoldDB" id="A0A383A238"/>
<feature type="transmembrane region" description="Helical" evidence="5">
    <location>
        <begin position="41"/>
        <end position="58"/>
    </location>
</feature>
<reference evidence="6" key="1">
    <citation type="submission" date="2018-05" db="EMBL/GenBank/DDBJ databases">
        <authorList>
            <person name="Lanie J.A."/>
            <person name="Ng W.-L."/>
            <person name="Kazmierczak K.M."/>
            <person name="Andrzejewski T.M."/>
            <person name="Davidsen T.M."/>
            <person name="Wayne K.J."/>
            <person name="Tettelin H."/>
            <person name="Glass J.I."/>
            <person name="Rusch D."/>
            <person name="Podicherti R."/>
            <person name="Tsui H.-C.T."/>
            <person name="Winkler M.E."/>
        </authorList>
    </citation>
    <scope>NUCLEOTIDE SEQUENCE</scope>
</reference>
<dbReference type="GO" id="GO:0015035">
    <property type="term" value="F:protein-disulfide reductase activity"/>
    <property type="evidence" value="ECO:0007669"/>
    <property type="project" value="InterPro"/>
</dbReference>
<dbReference type="EMBL" id="UINC01188177">
    <property type="protein sequence ID" value="SVE01265.1"/>
    <property type="molecule type" value="Genomic_DNA"/>
</dbReference>
<dbReference type="InterPro" id="IPR024199">
    <property type="entry name" value="Uncharacterised_DsbB"/>
</dbReference>
<keyword evidence="3 5" id="KW-1133">Transmembrane helix</keyword>
<evidence type="ECO:0000313" key="6">
    <source>
        <dbReference type="EMBL" id="SVE01265.1"/>
    </source>
</evidence>
<evidence type="ECO:0008006" key="7">
    <source>
        <dbReference type="Google" id="ProtNLM"/>
    </source>
</evidence>
<feature type="transmembrane region" description="Helical" evidence="5">
    <location>
        <begin position="65"/>
        <end position="83"/>
    </location>
</feature>
<dbReference type="InterPro" id="IPR023380">
    <property type="entry name" value="DsbB-like_sf"/>
</dbReference>
<keyword evidence="4 5" id="KW-0472">Membrane</keyword>
<dbReference type="InterPro" id="IPR003752">
    <property type="entry name" value="DiS_bond_form_DsbB/BdbC"/>
</dbReference>
<comment type="subcellular location">
    <subcellularLocation>
        <location evidence="1">Membrane</location>
        <topology evidence="1">Multi-pass membrane protein</topology>
    </subcellularLocation>
</comment>
<keyword evidence="2 5" id="KW-0812">Transmembrane</keyword>
<evidence type="ECO:0000256" key="4">
    <source>
        <dbReference type="ARBA" id="ARBA00023136"/>
    </source>
</evidence>
<organism evidence="6">
    <name type="scientific">marine metagenome</name>
    <dbReference type="NCBI Taxonomy" id="408172"/>
    <lineage>
        <taxon>unclassified sequences</taxon>
        <taxon>metagenomes</taxon>
        <taxon>ecological metagenomes</taxon>
    </lineage>
</organism>
<proteinExistence type="predicted"/>
<dbReference type="GO" id="GO:0006457">
    <property type="term" value="P:protein folding"/>
    <property type="evidence" value="ECO:0007669"/>
    <property type="project" value="InterPro"/>
</dbReference>
<dbReference type="PIRSF" id="PIRSF033913">
    <property type="entry name" value="S-S_format_DsbB"/>
    <property type="match status" value="1"/>
</dbReference>
<name>A0A383A238_9ZZZZ</name>
<evidence type="ECO:0000256" key="2">
    <source>
        <dbReference type="ARBA" id="ARBA00022692"/>
    </source>
</evidence>
<protein>
    <recommendedName>
        <fullName evidence="7">Disulfide bond formation protein B</fullName>
    </recommendedName>
</protein>